<sequence>MATLGRRLLSAAGAVGAATATMLYVASPASAAIERYTSSTVNSGDYVSAAGSNDFYTDGDSFAICDNSTDGAGVIGYWRVGSSGTVQSKYNGNGFAQCVTSNQDFAESATIYIRVCLRDNGVVQNGTCSGWKTAYADGVA</sequence>
<evidence type="ECO:0000256" key="1">
    <source>
        <dbReference type="SAM" id="SignalP"/>
    </source>
</evidence>
<dbReference type="RefSeq" id="WP_067020314.1">
    <property type="nucleotide sequence ID" value="NZ_KQ949081.1"/>
</dbReference>
<accession>A0A101V120</accession>
<feature type="signal peptide" evidence="1">
    <location>
        <begin position="1"/>
        <end position="31"/>
    </location>
</feature>
<comment type="caution">
    <text evidence="2">The sequence shown here is derived from an EMBL/GenBank/DDBJ whole genome shotgun (WGS) entry which is preliminary data.</text>
</comment>
<evidence type="ECO:0000313" key="3">
    <source>
        <dbReference type="Proteomes" id="UP000053260"/>
    </source>
</evidence>
<proteinExistence type="predicted"/>
<protein>
    <submittedName>
        <fullName evidence="2">Uncharacterized protein</fullName>
    </submittedName>
</protein>
<reference evidence="2 3" key="1">
    <citation type="submission" date="2015-10" db="EMBL/GenBank/DDBJ databases">
        <title>Draft genome sequence of Streptomyces sp. RV15, isolated from a marine sponge.</title>
        <authorList>
            <person name="Ruckert C."/>
            <person name="Abdelmohsen U.R."/>
            <person name="Winkler A."/>
            <person name="Hentschel U."/>
            <person name="Kalinowski J."/>
            <person name="Kampfer P."/>
            <person name="Glaeser S."/>
        </authorList>
    </citation>
    <scope>NUCLEOTIDE SEQUENCE [LARGE SCALE GENOMIC DNA]</scope>
    <source>
        <strain evidence="2 3">RV15</strain>
    </source>
</reference>
<keyword evidence="1" id="KW-0732">Signal</keyword>
<dbReference type="AlphaFoldDB" id="A0A101V120"/>
<organism evidence="2 3">
    <name type="scientific">Streptomyces dysideae</name>
    <dbReference type="NCBI Taxonomy" id="909626"/>
    <lineage>
        <taxon>Bacteria</taxon>
        <taxon>Bacillati</taxon>
        <taxon>Actinomycetota</taxon>
        <taxon>Actinomycetes</taxon>
        <taxon>Kitasatosporales</taxon>
        <taxon>Streptomycetaceae</taxon>
        <taxon>Streptomyces</taxon>
    </lineage>
</organism>
<keyword evidence="3" id="KW-1185">Reference proteome</keyword>
<feature type="chain" id="PRO_5007108627" evidence="1">
    <location>
        <begin position="32"/>
        <end position="140"/>
    </location>
</feature>
<dbReference type="Proteomes" id="UP000053260">
    <property type="component" value="Unassembled WGS sequence"/>
</dbReference>
<evidence type="ECO:0000313" key="2">
    <source>
        <dbReference type="EMBL" id="KUO20561.1"/>
    </source>
</evidence>
<name>A0A101V120_9ACTN</name>
<dbReference type="EMBL" id="LMXB01000032">
    <property type="protein sequence ID" value="KUO20561.1"/>
    <property type="molecule type" value="Genomic_DNA"/>
</dbReference>
<dbReference type="OrthoDB" id="4237269at2"/>
<dbReference type="STRING" id="909626.AQJ91_13425"/>
<gene>
    <name evidence="2" type="ORF">AQJ91_13425</name>
</gene>